<keyword evidence="2" id="KW-0349">Heme</keyword>
<dbReference type="InterPro" id="IPR044203">
    <property type="entry name" value="GlbO/GLB3-like"/>
</dbReference>
<organism evidence="6 7">
    <name type="scientific">Pseudoglutamicibacter albus</name>
    <dbReference type="NCBI Taxonomy" id="98671"/>
    <lineage>
        <taxon>Bacteria</taxon>
        <taxon>Bacillati</taxon>
        <taxon>Actinomycetota</taxon>
        <taxon>Actinomycetes</taxon>
        <taxon>Micrococcales</taxon>
        <taxon>Micrococcaceae</taxon>
        <taxon>Pseudoglutamicibacter</taxon>
    </lineage>
</organism>
<dbReference type="Proteomes" id="UP001180715">
    <property type="component" value="Unassembled WGS sequence"/>
</dbReference>
<evidence type="ECO:0000256" key="4">
    <source>
        <dbReference type="ARBA" id="ARBA00023004"/>
    </source>
</evidence>
<evidence type="ECO:0000256" key="2">
    <source>
        <dbReference type="ARBA" id="ARBA00022617"/>
    </source>
</evidence>
<name>A0ABU1YZ28_9MICC</name>
<keyword evidence="7" id="KW-1185">Reference proteome</keyword>
<comment type="similarity">
    <text evidence="5">Belongs to the truncated hemoglobin family. Group II subfamily.</text>
</comment>
<comment type="caution">
    <text evidence="6">The sequence shown here is derived from an EMBL/GenBank/DDBJ whole genome shotgun (WGS) entry which is preliminary data.</text>
</comment>
<dbReference type="SUPFAM" id="SSF46458">
    <property type="entry name" value="Globin-like"/>
    <property type="match status" value="1"/>
</dbReference>
<dbReference type="PANTHER" id="PTHR47366:SF1">
    <property type="entry name" value="TWO-ON-TWO HEMOGLOBIN-3"/>
    <property type="match status" value="1"/>
</dbReference>
<dbReference type="CDD" id="cd14771">
    <property type="entry name" value="TrHb2_Mt-trHbO-like_O"/>
    <property type="match status" value="1"/>
</dbReference>
<dbReference type="Gene3D" id="1.10.490.10">
    <property type="entry name" value="Globins"/>
    <property type="match status" value="1"/>
</dbReference>
<dbReference type="InterPro" id="IPR001486">
    <property type="entry name" value="Hemoglobin_trunc"/>
</dbReference>
<evidence type="ECO:0000256" key="3">
    <source>
        <dbReference type="ARBA" id="ARBA00022723"/>
    </source>
</evidence>
<reference evidence="6" key="1">
    <citation type="submission" date="2023-07" db="EMBL/GenBank/DDBJ databases">
        <title>Sequencing the genomes of 1000 actinobacteria strains.</title>
        <authorList>
            <person name="Klenk H.-P."/>
        </authorList>
    </citation>
    <scope>NUCLEOTIDE SEQUENCE</scope>
    <source>
        <strain evidence="6">DSM 13068</strain>
    </source>
</reference>
<proteinExistence type="inferred from homology"/>
<dbReference type="Pfam" id="PF01152">
    <property type="entry name" value="Bac_globin"/>
    <property type="match status" value="1"/>
</dbReference>
<keyword evidence="3" id="KW-0479">Metal-binding</keyword>
<dbReference type="PANTHER" id="PTHR47366">
    <property type="entry name" value="TWO-ON-TWO HEMOGLOBIN-3"/>
    <property type="match status" value="1"/>
</dbReference>
<keyword evidence="1" id="KW-0813">Transport</keyword>
<keyword evidence="4" id="KW-0408">Iron</keyword>
<dbReference type="EMBL" id="JAVDXX010000001">
    <property type="protein sequence ID" value="MDR7293600.1"/>
    <property type="molecule type" value="Genomic_DNA"/>
</dbReference>
<dbReference type="InterPro" id="IPR012292">
    <property type="entry name" value="Globin/Proto"/>
</dbReference>
<evidence type="ECO:0000256" key="1">
    <source>
        <dbReference type="ARBA" id="ARBA00022448"/>
    </source>
</evidence>
<evidence type="ECO:0000256" key="5">
    <source>
        <dbReference type="ARBA" id="ARBA00034496"/>
    </source>
</evidence>
<dbReference type="InterPro" id="IPR009050">
    <property type="entry name" value="Globin-like_sf"/>
</dbReference>
<accession>A0ABU1YZ28</accession>
<evidence type="ECO:0000313" key="7">
    <source>
        <dbReference type="Proteomes" id="UP001180715"/>
    </source>
</evidence>
<protein>
    <submittedName>
        <fullName evidence="6">Truncated hemoglobin YjbI</fullName>
    </submittedName>
</protein>
<gene>
    <name evidence="6" type="ORF">J2S67_000868</name>
</gene>
<evidence type="ECO:0000313" key="6">
    <source>
        <dbReference type="EMBL" id="MDR7293600.1"/>
    </source>
</evidence>
<sequence length="159" mass="18139">MEMNEKPTPGVEKREFKGAIPLGNVRPAGLNSTEAMVGSVYHQLGEKKFVDLVAAFYRGVAKDEILRAEYPEEDLGPAEIRLRLFLIQYFGGPSTYSEHRGHPRLRARHFAFTVNRDTRERWLKHMRAAMDEVSLPPAIDALMWDYFERAATAMLNTAD</sequence>